<evidence type="ECO:0000259" key="1">
    <source>
        <dbReference type="Pfam" id="PF13460"/>
    </source>
</evidence>
<dbReference type="PANTHER" id="PTHR43355:SF2">
    <property type="entry name" value="FLAVIN REDUCTASE (NADPH)"/>
    <property type="match status" value="1"/>
</dbReference>
<dbReference type="AlphaFoldDB" id="A0A0D5NK31"/>
<dbReference type="SUPFAM" id="SSF51735">
    <property type="entry name" value="NAD(P)-binding Rossmann-fold domains"/>
    <property type="match status" value="1"/>
</dbReference>
<dbReference type="PATRIC" id="fig|1126833.4.peg.2891"/>
<dbReference type="GO" id="GO:0042602">
    <property type="term" value="F:riboflavin reductase (NADPH) activity"/>
    <property type="evidence" value="ECO:0007669"/>
    <property type="project" value="TreeGrafter"/>
</dbReference>
<dbReference type="EMBL" id="CP011058">
    <property type="protein sequence ID" value="AJY75362.1"/>
    <property type="molecule type" value="Genomic_DNA"/>
</dbReference>
<dbReference type="InterPro" id="IPR016040">
    <property type="entry name" value="NAD(P)-bd_dom"/>
</dbReference>
<evidence type="ECO:0000313" key="3">
    <source>
        <dbReference type="Proteomes" id="UP000032633"/>
    </source>
</evidence>
<dbReference type="RefSeq" id="WP_045670791.1">
    <property type="nucleotide sequence ID" value="NZ_CP011058.1"/>
</dbReference>
<dbReference type="Gene3D" id="3.40.50.720">
    <property type="entry name" value="NAD(P)-binding Rossmann-like Domain"/>
    <property type="match status" value="1"/>
</dbReference>
<organism evidence="2 3">
    <name type="scientific">Paenibacillus beijingensis</name>
    <dbReference type="NCBI Taxonomy" id="1126833"/>
    <lineage>
        <taxon>Bacteria</taxon>
        <taxon>Bacillati</taxon>
        <taxon>Bacillota</taxon>
        <taxon>Bacilli</taxon>
        <taxon>Bacillales</taxon>
        <taxon>Paenibacillaceae</taxon>
        <taxon>Paenibacillus</taxon>
    </lineage>
</organism>
<reference evidence="3" key="2">
    <citation type="submission" date="2015-03" db="EMBL/GenBank/DDBJ databases">
        <title>Genome sequence of Paenibacillus beijingensis strain DSM 24997T.</title>
        <authorList>
            <person name="Kwak Y."/>
            <person name="Shin J.-H."/>
        </authorList>
    </citation>
    <scope>NUCLEOTIDE SEQUENCE [LARGE SCALE GENOMIC DNA]</scope>
    <source>
        <strain evidence="3">DSM 24997</strain>
    </source>
</reference>
<dbReference type="PANTHER" id="PTHR43355">
    <property type="entry name" value="FLAVIN REDUCTASE (NADPH)"/>
    <property type="match status" value="1"/>
</dbReference>
<accession>A0A0D5NK31</accession>
<dbReference type="STRING" id="1126833.VN24_13255"/>
<protein>
    <submittedName>
        <fullName evidence="2">NAD-dependent epimerase</fullName>
    </submittedName>
</protein>
<evidence type="ECO:0000313" key="2">
    <source>
        <dbReference type="EMBL" id="AJY75362.1"/>
    </source>
</evidence>
<dbReference type="CDD" id="cd05244">
    <property type="entry name" value="BVR-B_like_SDR_a"/>
    <property type="match status" value="1"/>
</dbReference>
<dbReference type="GO" id="GO:0004074">
    <property type="term" value="F:biliverdin reductase [NAD(P)H] activity"/>
    <property type="evidence" value="ECO:0007669"/>
    <property type="project" value="TreeGrafter"/>
</dbReference>
<gene>
    <name evidence="2" type="ORF">VN24_13255</name>
</gene>
<dbReference type="OrthoDB" id="9785372at2"/>
<sequence>MNIVIFGANGPTGRLLTKQAVAEGHTVTAVTRRPETFPLRHDRLQVMGGDVFDLSSVEQAVAGKDAVLSTLGVPFSRKTITVYSEGIANIMRAMNEHGVRRLVCVTSSAVEPHYDPEGGFVFEKIVQPAITRTIGRTLYDDMRRMETLVKNSNLDWTIVRPSGLFETPTVTRYQVHEGHIKGRFTSRTDLADCMLQQLTHDKYLHKVAAVATVAVQPSMFKLIMKEAFQRRPS</sequence>
<feature type="domain" description="NAD(P)-binding" evidence="1">
    <location>
        <begin position="7"/>
        <end position="200"/>
    </location>
</feature>
<keyword evidence="3" id="KW-1185">Reference proteome</keyword>
<dbReference type="KEGG" id="pbj:VN24_13255"/>
<name>A0A0D5NK31_9BACL</name>
<dbReference type="HOGENOM" id="CLU_025711_4_5_9"/>
<reference evidence="2 3" key="1">
    <citation type="journal article" date="2015" name="J. Biotechnol.">
        <title>Complete genome sequence of Paenibacillus beijingensis 7188(T) (=DSM 24997(T)), a novel rhizobacterium from jujube garden soil.</title>
        <authorList>
            <person name="Kwak Y."/>
            <person name="Shin J.H."/>
        </authorList>
    </citation>
    <scope>NUCLEOTIDE SEQUENCE [LARGE SCALE GENOMIC DNA]</scope>
    <source>
        <strain evidence="2 3">DSM 24997</strain>
    </source>
</reference>
<dbReference type="InterPro" id="IPR036291">
    <property type="entry name" value="NAD(P)-bd_dom_sf"/>
</dbReference>
<proteinExistence type="predicted"/>
<dbReference type="InterPro" id="IPR051606">
    <property type="entry name" value="Polyketide_Oxido-like"/>
</dbReference>
<dbReference type="Pfam" id="PF13460">
    <property type="entry name" value="NAD_binding_10"/>
    <property type="match status" value="1"/>
</dbReference>
<dbReference type="Proteomes" id="UP000032633">
    <property type="component" value="Chromosome"/>
</dbReference>